<comment type="caution">
    <text evidence="2">The sequence shown here is derived from an EMBL/GenBank/DDBJ whole genome shotgun (WGS) entry which is preliminary data.</text>
</comment>
<accession>A0A3L6FBZ8</accession>
<name>A0A3L6FBZ8_MAIZE</name>
<protein>
    <submittedName>
        <fullName evidence="2">Uncharacterized protein</fullName>
    </submittedName>
</protein>
<evidence type="ECO:0000313" key="2">
    <source>
        <dbReference type="EMBL" id="PWZ30478.1"/>
    </source>
</evidence>
<gene>
    <name evidence="2" type="ORF">Zm00014a_041298</name>
</gene>
<feature type="region of interest" description="Disordered" evidence="1">
    <location>
        <begin position="58"/>
        <end position="125"/>
    </location>
</feature>
<evidence type="ECO:0000313" key="3">
    <source>
        <dbReference type="Proteomes" id="UP000251960"/>
    </source>
</evidence>
<dbReference type="AlphaFoldDB" id="A0A3L6FBZ8"/>
<dbReference type="ExpressionAtlas" id="A0A3L6FBZ8">
    <property type="expression patterns" value="baseline"/>
</dbReference>
<feature type="compositionally biased region" description="Low complexity" evidence="1">
    <location>
        <begin position="74"/>
        <end position="83"/>
    </location>
</feature>
<feature type="compositionally biased region" description="Basic and acidic residues" evidence="1">
    <location>
        <begin position="84"/>
        <end position="125"/>
    </location>
</feature>
<reference evidence="2 3" key="1">
    <citation type="journal article" date="2018" name="Nat. Genet.">
        <title>Extensive intraspecific gene order and gene structural variations between Mo17 and other maize genomes.</title>
        <authorList>
            <person name="Sun S."/>
            <person name="Zhou Y."/>
            <person name="Chen J."/>
            <person name="Shi J."/>
            <person name="Zhao H."/>
            <person name="Zhao H."/>
            <person name="Song W."/>
            <person name="Zhang M."/>
            <person name="Cui Y."/>
            <person name="Dong X."/>
            <person name="Liu H."/>
            <person name="Ma X."/>
            <person name="Jiao Y."/>
            <person name="Wang B."/>
            <person name="Wei X."/>
            <person name="Stein J.C."/>
            <person name="Glaubitz J.C."/>
            <person name="Lu F."/>
            <person name="Yu G."/>
            <person name="Liang C."/>
            <person name="Fengler K."/>
            <person name="Li B."/>
            <person name="Rafalski A."/>
            <person name="Schnable P.S."/>
            <person name="Ware D.H."/>
            <person name="Buckler E.S."/>
            <person name="Lai J."/>
        </authorList>
    </citation>
    <scope>NUCLEOTIDE SEQUENCE [LARGE SCALE GENOMIC DNA]</scope>
    <source>
        <strain evidence="3">cv. Missouri 17</strain>
        <tissue evidence="2">Seedling</tissue>
    </source>
</reference>
<dbReference type="Proteomes" id="UP000251960">
    <property type="component" value="Chromosome 3"/>
</dbReference>
<organism evidence="2 3">
    <name type="scientific">Zea mays</name>
    <name type="common">Maize</name>
    <dbReference type="NCBI Taxonomy" id="4577"/>
    <lineage>
        <taxon>Eukaryota</taxon>
        <taxon>Viridiplantae</taxon>
        <taxon>Streptophyta</taxon>
        <taxon>Embryophyta</taxon>
        <taxon>Tracheophyta</taxon>
        <taxon>Spermatophyta</taxon>
        <taxon>Magnoliopsida</taxon>
        <taxon>Liliopsida</taxon>
        <taxon>Poales</taxon>
        <taxon>Poaceae</taxon>
        <taxon>PACMAD clade</taxon>
        <taxon>Panicoideae</taxon>
        <taxon>Andropogonodae</taxon>
        <taxon>Andropogoneae</taxon>
        <taxon>Tripsacinae</taxon>
        <taxon>Zea</taxon>
    </lineage>
</organism>
<proteinExistence type="predicted"/>
<dbReference type="EMBL" id="NCVQ01000004">
    <property type="protein sequence ID" value="PWZ30478.1"/>
    <property type="molecule type" value="Genomic_DNA"/>
</dbReference>
<evidence type="ECO:0000256" key="1">
    <source>
        <dbReference type="SAM" id="MobiDB-lite"/>
    </source>
</evidence>
<sequence>MRPDLVSTTKRRASLPLLRAAVLAAEADEHDGGRGLGIEPAHHVVWKPHHPHEALAAEHQTMRRSRRAPKLRVELGAEASAASELRERDRKLNGDDLGERDTRDQRKRRADEEAGSRDEGARRAD</sequence>